<dbReference type="InterPro" id="IPR011701">
    <property type="entry name" value="MFS"/>
</dbReference>
<comment type="caution">
    <text evidence="7">The sequence shown here is derived from an EMBL/GenBank/DDBJ whole genome shotgun (WGS) entry which is preliminary data.</text>
</comment>
<evidence type="ECO:0000256" key="1">
    <source>
        <dbReference type="ARBA" id="ARBA00004651"/>
    </source>
</evidence>
<dbReference type="RefSeq" id="WP_184980806.1">
    <property type="nucleotide sequence ID" value="NZ_BAAALO010000005.1"/>
</dbReference>
<proteinExistence type="predicted"/>
<organism evidence="7 8">
    <name type="scientific">Sphaerisporangium rubeum</name>
    <dbReference type="NCBI Taxonomy" id="321317"/>
    <lineage>
        <taxon>Bacteria</taxon>
        <taxon>Bacillati</taxon>
        <taxon>Actinomycetota</taxon>
        <taxon>Actinomycetes</taxon>
        <taxon>Streptosporangiales</taxon>
        <taxon>Streptosporangiaceae</taxon>
        <taxon>Sphaerisporangium</taxon>
    </lineage>
</organism>
<protein>
    <submittedName>
        <fullName evidence="7">MFS family permease</fullName>
    </submittedName>
</protein>
<feature type="transmembrane region" description="Helical" evidence="5">
    <location>
        <begin position="93"/>
        <end position="112"/>
    </location>
</feature>
<dbReference type="PANTHER" id="PTHR23524">
    <property type="entry name" value="TRANSPORTER, PUTATIVE (AFU_ORTHOLOGUE AFUA_8G04850)-RELATED"/>
    <property type="match status" value="1"/>
</dbReference>
<evidence type="ECO:0000256" key="5">
    <source>
        <dbReference type="SAM" id="Phobius"/>
    </source>
</evidence>
<feature type="transmembrane region" description="Helical" evidence="5">
    <location>
        <begin position="376"/>
        <end position="398"/>
    </location>
</feature>
<keyword evidence="3 5" id="KW-1133">Transmembrane helix</keyword>
<feature type="transmembrane region" description="Helical" evidence="5">
    <location>
        <begin position="315"/>
        <end position="334"/>
    </location>
</feature>
<feature type="transmembrane region" description="Helical" evidence="5">
    <location>
        <begin position="340"/>
        <end position="364"/>
    </location>
</feature>
<name>A0A7X0M7U9_9ACTN</name>
<evidence type="ECO:0000256" key="3">
    <source>
        <dbReference type="ARBA" id="ARBA00022989"/>
    </source>
</evidence>
<evidence type="ECO:0000256" key="4">
    <source>
        <dbReference type="ARBA" id="ARBA00023136"/>
    </source>
</evidence>
<evidence type="ECO:0000256" key="2">
    <source>
        <dbReference type="ARBA" id="ARBA00022692"/>
    </source>
</evidence>
<dbReference type="PANTHER" id="PTHR23524:SF1">
    <property type="entry name" value="MRH DOMAIN-CONTAINING PROTEIN-RELATED"/>
    <property type="match status" value="1"/>
</dbReference>
<feature type="domain" description="Major facilitator superfamily (MFS) profile" evidence="6">
    <location>
        <begin position="26"/>
        <end position="429"/>
    </location>
</feature>
<feature type="transmembrane region" description="Helical" evidence="5">
    <location>
        <begin position="21"/>
        <end position="42"/>
    </location>
</feature>
<feature type="transmembrane region" description="Helical" evidence="5">
    <location>
        <begin position="245"/>
        <end position="266"/>
    </location>
</feature>
<comment type="subcellular location">
    <subcellularLocation>
        <location evidence="1">Cell membrane</location>
        <topology evidence="1">Multi-pass membrane protein</topology>
    </subcellularLocation>
</comment>
<dbReference type="GO" id="GO:0022857">
    <property type="term" value="F:transmembrane transporter activity"/>
    <property type="evidence" value="ECO:0007669"/>
    <property type="project" value="InterPro"/>
</dbReference>
<keyword evidence="4 5" id="KW-0472">Membrane</keyword>
<dbReference type="InterPro" id="IPR020846">
    <property type="entry name" value="MFS_dom"/>
</dbReference>
<accession>A0A7X0M7U9</accession>
<feature type="transmembrane region" description="Helical" evidence="5">
    <location>
        <begin position="404"/>
        <end position="424"/>
    </location>
</feature>
<feature type="transmembrane region" description="Helical" evidence="5">
    <location>
        <begin position="118"/>
        <end position="140"/>
    </location>
</feature>
<feature type="transmembrane region" description="Helical" evidence="5">
    <location>
        <begin position="152"/>
        <end position="171"/>
    </location>
</feature>
<evidence type="ECO:0000313" key="8">
    <source>
        <dbReference type="Proteomes" id="UP000555564"/>
    </source>
</evidence>
<dbReference type="SUPFAM" id="SSF103473">
    <property type="entry name" value="MFS general substrate transporter"/>
    <property type="match status" value="1"/>
</dbReference>
<gene>
    <name evidence="7" type="ORF">BJ992_002642</name>
</gene>
<keyword evidence="2 5" id="KW-0812">Transmembrane</keyword>
<feature type="transmembrane region" description="Helical" evidence="5">
    <location>
        <begin position="286"/>
        <end position="306"/>
    </location>
</feature>
<dbReference type="Gene3D" id="1.20.1250.20">
    <property type="entry name" value="MFS general substrate transporter like domains"/>
    <property type="match status" value="2"/>
</dbReference>
<dbReference type="Pfam" id="PF07690">
    <property type="entry name" value="MFS_1"/>
    <property type="match status" value="1"/>
</dbReference>
<dbReference type="Proteomes" id="UP000555564">
    <property type="component" value="Unassembled WGS sequence"/>
</dbReference>
<reference evidence="7 8" key="1">
    <citation type="submission" date="2020-08" db="EMBL/GenBank/DDBJ databases">
        <title>Sequencing the genomes of 1000 actinobacteria strains.</title>
        <authorList>
            <person name="Klenk H.-P."/>
        </authorList>
    </citation>
    <scope>NUCLEOTIDE SEQUENCE [LARGE SCALE GENOMIC DNA]</scope>
    <source>
        <strain evidence="7 8">DSM 44936</strain>
    </source>
</reference>
<dbReference type="EMBL" id="JACHIU010000001">
    <property type="protein sequence ID" value="MBB6473211.1"/>
    <property type="molecule type" value="Genomic_DNA"/>
</dbReference>
<dbReference type="PROSITE" id="PS50850">
    <property type="entry name" value="MFS"/>
    <property type="match status" value="1"/>
</dbReference>
<sequence>MAADRTRRVLGAQLADGITRGNMWALLAMATAGTAVISFLPSTQPHILTTVLGVPDSAQGRVVGLLGFSAELAMIVSLAWYGALADRFGRRIVVLAGLALCAFGVALFPFAGNTAVLVALRVVFGLGVAAINAMLSTVAIDYVRTRSRGKSYGLIGVFGGIGAVVAVLLLARLPQMFESRGLAPVAATRLAFLLIAAGIVVLAAVLWVTLAKPAVTAAGGERVPLPRLVREGVVLARDPGVALSYAASFVARADLAIVVGFMTLWITDFAVAERGMSSAEAVARAGAVVGISQTVALLCAPVFGWLGDRMPRQNLVILAQAVAAAAYLSTLLVSDPLGSGMMIVAVLIGVGEIAGITTAGPLLAQQVPAAVRGSAFGVHTLCGAAGIMIVSGLGGILYDVWRPAGPFVLSGIAGLLVAAFGLAVRGRVHPRADAGTARETLPA</sequence>
<dbReference type="InterPro" id="IPR036259">
    <property type="entry name" value="MFS_trans_sf"/>
</dbReference>
<dbReference type="AlphaFoldDB" id="A0A7X0M7U9"/>
<keyword evidence="8" id="KW-1185">Reference proteome</keyword>
<feature type="transmembrane region" description="Helical" evidence="5">
    <location>
        <begin position="62"/>
        <end position="81"/>
    </location>
</feature>
<evidence type="ECO:0000313" key="7">
    <source>
        <dbReference type="EMBL" id="MBB6473211.1"/>
    </source>
</evidence>
<feature type="transmembrane region" description="Helical" evidence="5">
    <location>
        <begin position="191"/>
        <end position="210"/>
    </location>
</feature>
<dbReference type="GO" id="GO:0005886">
    <property type="term" value="C:plasma membrane"/>
    <property type="evidence" value="ECO:0007669"/>
    <property type="project" value="UniProtKB-SubCell"/>
</dbReference>
<evidence type="ECO:0000259" key="6">
    <source>
        <dbReference type="PROSITE" id="PS50850"/>
    </source>
</evidence>